<keyword evidence="1" id="KW-0723">Serine/threonine-protein kinase</keyword>
<dbReference type="GO" id="GO:0016301">
    <property type="term" value="F:kinase activity"/>
    <property type="evidence" value="ECO:0007669"/>
    <property type="project" value="UniProtKB-KW"/>
</dbReference>
<dbReference type="PANTHER" id="PTHR24353:SF143">
    <property type="entry name" value="PROTEIN KINASE DOMAIN-CONTAINING PROTEIN"/>
    <property type="match status" value="1"/>
</dbReference>
<dbReference type="InterPro" id="IPR000719">
    <property type="entry name" value="Prot_kinase_dom"/>
</dbReference>
<dbReference type="Pfam" id="PF00069">
    <property type="entry name" value="Pkinase"/>
    <property type="match status" value="1"/>
</dbReference>
<accession>A0ABR1FGW7</accession>
<evidence type="ECO:0000256" key="6">
    <source>
        <dbReference type="SAM" id="MobiDB-lite"/>
    </source>
</evidence>
<dbReference type="InterPro" id="IPR008271">
    <property type="entry name" value="Ser/Thr_kinase_AS"/>
</dbReference>
<evidence type="ECO:0000256" key="2">
    <source>
        <dbReference type="ARBA" id="ARBA00022679"/>
    </source>
</evidence>
<evidence type="ECO:0000256" key="4">
    <source>
        <dbReference type="ARBA" id="ARBA00022777"/>
    </source>
</evidence>
<evidence type="ECO:0000256" key="5">
    <source>
        <dbReference type="ARBA" id="ARBA00022840"/>
    </source>
</evidence>
<evidence type="ECO:0000256" key="1">
    <source>
        <dbReference type="ARBA" id="ARBA00022527"/>
    </source>
</evidence>
<dbReference type="PANTHER" id="PTHR24353">
    <property type="entry name" value="CYCLIC NUCLEOTIDE-DEPENDENT PROTEIN KINASE"/>
    <property type="match status" value="1"/>
</dbReference>
<feature type="domain" description="Protein kinase" evidence="7">
    <location>
        <begin position="67"/>
        <end position="315"/>
    </location>
</feature>
<feature type="compositionally biased region" description="Low complexity" evidence="6">
    <location>
        <begin position="351"/>
        <end position="365"/>
    </location>
</feature>
<feature type="compositionally biased region" description="Low complexity" evidence="6">
    <location>
        <begin position="25"/>
        <end position="46"/>
    </location>
</feature>
<dbReference type="SMART" id="SM00220">
    <property type="entry name" value="S_TKc"/>
    <property type="match status" value="1"/>
</dbReference>
<dbReference type="InterPro" id="IPR011009">
    <property type="entry name" value="Kinase-like_dom_sf"/>
</dbReference>
<sequence>MENDRGAVSVREDDTRVTTVVTSHVATAPAPSSPDAAPAAVPAVPEARPRGPPRTGAFDLPEALGTFSHCLTLSAKRSGTVLLCRRSDDDAAVVVKKYDLQFCNPPAIVAERDAMRTLDHPHVAALVKTAKTDAHVFVAMTAALGGPLYRHVRRRGRLDCATATYYAANVADALAHCHEWGVIHRDVKASNVVLNDKGRAILVDFGAAAKFDPDDPKIHFTYCGTPHCMAPEMVSKVGHGPGVDFWALGVLLCELASGRPPFRAENPFELAGLITGSEPDLPAFEAPIVGAIVRALLNKRAPDARRRAAEAVPGFGAAIWKASLIANPPPFSPDEGYLDWFHDTGEPPAPLADADQPQVDPWADF</sequence>
<keyword evidence="2" id="KW-0808">Transferase</keyword>
<proteinExistence type="predicted"/>
<dbReference type="EMBL" id="JBBJCI010000427">
    <property type="protein sequence ID" value="KAK7230588.1"/>
    <property type="molecule type" value="Genomic_DNA"/>
</dbReference>
<comment type="caution">
    <text evidence="8">The sequence shown here is derived from an EMBL/GenBank/DDBJ whole genome shotgun (WGS) entry which is preliminary data.</text>
</comment>
<evidence type="ECO:0000313" key="8">
    <source>
        <dbReference type="EMBL" id="KAK7230588.1"/>
    </source>
</evidence>
<keyword evidence="3" id="KW-0547">Nucleotide-binding</keyword>
<keyword evidence="5" id="KW-0067">ATP-binding</keyword>
<evidence type="ECO:0000256" key="3">
    <source>
        <dbReference type="ARBA" id="ARBA00022741"/>
    </source>
</evidence>
<evidence type="ECO:0000259" key="7">
    <source>
        <dbReference type="PROSITE" id="PS50011"/>
    </source>
</evidence>
<dbReference type="Gene3D" id="1.10.510.10">
    <property type="entry name" value="Transferase(Phosphotransferase) domain 1"/>
    <property type="match status" value="1"/>
</dbReference>
<dbReference type="SUPFAM" id="SSF56112">
    <property type="entry name" value="Protein kinase-like (PK-like)"/>
    <property type="match status" value="1"/>
</dbReference>
<keyword evidence="9" id="KW-1185">Reference proteome</keyword>
<protein>
    <submittedName>
        <fullName evidence="8">cGMP-dependent protein kinase</fullName>
    </submittedName>
</protein>
<dbReference type="PROSITE" id="PS00108">
    <property type="entry name" value="PROTEIN_KINASE_ST"/>
    <property type="match status" value="1"/>
</dbReference>
<dbReference type="PROSITE" id="PS50011">
    <property type="entry name" value="PROTEIN_KINASE_DOM"/>
    <property type="match status" value="1"/>
</dbReference>
<evidence type="ECO:0000313" key="9">
    <source>
        <dbReference type="Proteomes" id="UP001363151"/>
    </source>
</evidence>
<organism evidence="8 9">
    <name type="scientific">Aureococcus anophagefferens</name>
    <name type="common">Harmful bloom alga</name>
    <dbReference type="NCBI Taxonomy" id="44056"/>
    <lineage>
        <taxon>Eukaryota</taxon>
        <taxon>Sar</taxon>
        <taxon>Stramenopiles</taxon>
        <taxon>Ochrophyta</taxon>
        <taxon>Pelagophyceae</taxon>
        <taxon>Pelagomonadales</taxon>
        <taxon>Pelagomonadaceae</taxon>
        <taxon>Aureococcus</taxon>
    </lineage>
</organism>
<gene>
    <name evidence="8" type="primary">PKG</name>
    <name evidence="8" type="ORF">SO694_00079145</name>
</gene>
<feature type="region of interest" description="Disordered" evidence="6">
    <location>
        <begin position="25"/>
        <end position="51"/>
    </location>
</feature>
<reference evidence="8 9" key="1">
    <citation type="submission" date="2024-03" db="EMBL/GenBank/DDBJ databases">
        <title>Aureococcus anophagefferens CCMP1851 and Kratosvirus quantuckense: Draft genome of a second virus-susceptible host strain in the model system.</title>
        <authorList>
            <person name="Chase E."/>
            <person name="Truchon A.R."/>
            <person name="Schepens W."/>
            <person name="Wilhelm S.W."/>
        </authorList>
    </citation>
    <scope>NUCLEOTIDE SEQUENCE [LARGE SCALE GENOMIC DNA]</scope>
    <source>
        <strain evidence="8 9">CCMP1851</strain>
    </source>
</reference>
<feature type="region of interest" description="Disordered" evidence="6">
    <location>
        <begin position="336"/>
        <end position="365"/>
    </location>
</feature>
<dbReference type="Proteomes" id="UP001363151">
    <property type="component" value="Unassembled WGS sequence"/>
</dbReference>
<name>A0ABR1FGW7_AURAN</name>
<keyword evidence="4 8" id="KW-0418">Kinase</keyword>